<name>A0A1Y5TML6_9RHOB</name>
<dbReference type="GO" id="GO:0003676">
    <property type="term" value="F:nucleic acid binding"/>
    <property type="evidence" value="ECO:0007669"/>
    <property type="project" value="InterPro"/>
</dbReference>
<evidence type="ECO:0000259" key="1">
    <source>
        <dbReference type="SMART" id="SM00507"/>
    </source>
</evidence>
<dbReference type="InterPro" id="IPR002711">
    <property type="entry name" value="HNH"/>
</dbReference>
<dbReference type="Proteomes" id="UP000193900">
    <property type="component" value="Unassembled WGS sequence"/>
</dbReference>
<proteinExistence type="predicted"/>
<dbReference type="RefSeq" id="WP_085880015.1">
    <property type="nucleotide sequence ID" value="NZ_FWFZ01000019.1"/>
</dbReference>
<dbReference type="InterPro" id="IPR003615">
    <property type="entry name" value="HNH_nuc"/>
</dbReference>
<dbReference type="CDD" id="cd00085">
    <property type="entry name" value="HNHc"/>
    <property type="match status" value="1"/>
</dbReference>
<keyword evidence="2" id="KW-0540">Nuclease</keyword>
<organism evidence="2 3">
    <name type="scientific">Roseisalinus antarcticus</name>
    <dbReference type="NCBI Taxonomy" id="254357"/>
    <lineage>
        <taxon>Bacteria</taxon>
        <taxon>Pseudomonadati</taxon>
        <taxon>Pseudomonadota</taxon>
        <taxon>Alphaproteobacteria</taxon>
        <taxon>Rhodobacterales</taxon>
        <taxon>Roseobacteraceae</taxon>
        <taxon>Roseisalinus</taxon>
    </lineage>
</organism>
<evidence type="ECO:0000313" key="3">
    <source>
        <dbReference type="Proteomes" id="UP000193900"/>
    </source>
</evidence>
<dbReference type="Pfam" id="PF01844">
    <property type="entry name" value="HNH"/>
    <property type="match status" value="1"/>
</dbReference>
<accession>A0A1Y5TML6</accession>
<dbReference type="GO" id="GO:0004519">
    <property type="term" value="F:endonuclease activity"/>
    <property type="evidence" value="ECO:0007669"/>
    <property type="project" value="UniProtKB-KW"/>
</dbReference>
<dbReference type="AlphaFoldDB" id="A0A1Y5TML6"/>
<protein>
    <submittedName>
        <fullName evidence="2">HNH endonuclease</fullName>
    </submittedName>
</protein>
<dbReference type="OrthoDB" id="7807589at2"/>
<sequence length="275" mass="31336">MKIGQFVKRNVRAIFQYCETGDPSEFARLQDPQYSKETFDINYPFCKPVSKIAPEEHVRFYNATHEVHGVPVRVTSQWFNPPTSKSLSLFRQYLAKREIAHDVNPHSEPPSVEAKERAARGRYRGSAIGIAQNAFIRHLLSRIGDEQFNAEQWEAVLSDFGQRCAYCGAEGDLVMEHVIPINRTSLGEHRLGNLVPACRRCNATKADQDYRAFLGPETERISAIEAHMAKHDYLPIGENQRLRQIIELAHQDVRQLADRYAAIVDTMLGDQEDKA</sequence>
<dbReference type="SMART" id="SM00507">
    <property type="entry name" value="HNHc"/>
    <property type="match status" value="1"/>
</dbReference>
<keyword evidence="3" id="KW-1185">Reference proteome</keyword>
<evidence type="ECO:0000313" key="2">
    <source>
        <dbReference type="EMBL" id="SLN67132.1"/>
    </source>
</evidence>
<keyword evidence="2" id="KW-0255">Endonuclease</keyword>
<dbReference type="EMBL" id="FWFZ01000019">
    <property type="protein sequence ID" value="SLN67132.1"/>
    <property type="molecule type" value="Genomic_DNA"/>
</dbReference>
<gene>
    <name evidence="2" type="ORF">ROA7023_03217</name>
</gene>
<dbReference type="GO" id="GO:0008270">
    <property type="term" value="F:zinc ion binding"/>
    <property type="evidence" value="ECO:0007669"/>
    <property type="project" value="InterPro"/>
</dbReference>
<keyword evidence="2" id="KW-0378">Hydrolase</keyword>
<dbReference type="Gene3D" id="1.10.30.50">
    <property type="match status" value="1"/>
</dbReference>
<feature type="domain" description="HNH nuclease" evidence="1">
    <location>
        <begin position="151"/>
        <end position="203"/>
    </location>
</feature>
<reference evidence="2 3" key="1">
    <citation type="submission" date="2017-03" db="EMBL/GenBank/DDBJ databases">
        <authorList>
            <person name="Afonso C.L."/>
            <person name="Miller P.J."/>
            <person name="Scott M.A."/>
            <person name="Spackman E."/>
            <person name="Goraichik I."/>
            <person name="Dimitrov K.M."/>
            <person name="Suarez D.L."/>
            <person name="Swayne D.E."/>
        </authorList>
    </citation>
    <scope>NUCLEOTIDE SEQUENCE [LARGE SCALE GENOMIC DNA]</scope>
    <source>
        <strain evidence="2 3">CECT 7023</strain>
    </source>
</reference>